<dbReference type="Proteomes" id="UP000828390">
    <property type="component" value="Unassembled WGS sequence"/>
</dbReference>
<sequence>MQGNIYLPGILKNKRAKMALDRSPERSRFIQSLPNVKLDLDIVQTNILVKFHHYFICES</sequence>
<comment type="caution">
    <text evidence="1">The sequence shown here is derived from an EMBL/GenBank/DDBJ whole genome shotgun (WGS) entry which is preliminary data.</text>
</comment>
<name>A0A9D4MCM9_DREPO</name>
<dbReference type="EMBL" id="JAIWYP010000002">
    <property type="protein sequence ID" value="KAH3874925.1"/>
    <property type="molecule type" value="Genomic_DNA"/>
</dbReference>
<evidence type="ECO:0000313" key="1">
    <source>
        <dbReference type="EMBL" id="KAH3874925.1"/>
    </source>
</evidence>
<reference evidence="1" key="2">
    <citation type="submission" date="2020-11" db="EMBL/GenBank/DDBJ databases">
        <authorList>
            <person name="McCartney M.A."/>
            <person name="Auch B."/>
            <person name="Kono T."/>
            <person name="Mallez S."/>
            <person name="Becker A."/>
            <person name="Gohl D.M."/>
            <person name="Silverstein K.A.T."/>
            <person name="Koren S."/>
            <person name="Bechman K.B."/>
            <person name="Herman A."/>
            <person name="Abrahante J.E."/>
            <person name="Garbe J."/>
        </authorList>
    </citation>
    <scope>NUCLEOTIDE SEQUENCE</scope>
    <source>
        <strain evidence="1">Duluth1</strain>
        <tissue evidence="1">Whole animal</tissue>
    </source>
</reference>
<gene>
    <name evidence="1" type="ORF">DPMN_038182</name>
</gene>
<accession>A0A9D4MCM9</accession>
<dbReference type="AlphaFoldDB" id="A0A9D4MCM9"/>
<reference evidence="1" key="1">
    <citation type="journal article" date="2019" name="bioRxiv">
        <title>The Genome of the Zebra Mussel, Dreissena polymorpha: A Resource for Invasive Species Research.</title>
        <authorList>
            <person name="McCartney M.A."/>
            <person name="Auch B."/>
            <person name="Kono T."/>
            <person name="Mallez S."/>
            <person name="Zhang Y."/>
            <person name="Obille A."/>
            <person name="Becker A."/>
            <person name="Abrahante J.E."/>
            <person name="Garbe J."/>
            <person name="Badalamenti J.P."/>
            <person name="Herman A."/>
            <person name="Mangelson H."/>
            <person name="Liachko I."/>
            <person name="Sullivan S."/>
            <person name="Sone E.D."/>
            <person name="Koren S."/>
            <person name="Silverstein K.A.T."/>
            <person name="Beckman K.B."/>
            <person name="Gohl D.M."/>
        </authorList>
    </citation>
    <scope>NUCLEOTIDE SEQUENCE</scope>
    <source>
        <strain evidence="1">Duluth1</strain>
        <tissue evidence="1">Whole animal</tissue>
    </source>
</reference>
<protein>
    <submittedName>
        <fullName evidence="1">Uncharacterized protein</fullName>
    </submittedName>
</protein>
<keyword evidence="2" id="KW-1185">Reference proteome</keyword>
<proteinExistence type="predicted"/>
<evidence type="ECO:0000313" key="2">
    <source>
        <dbReference type="Proteomes" id="UP000828390"/>
    </source>
</evidence>
<organism evidence="1 2">
    <name type="scientific">Dreissena polymorpha</name>
    <name type="common">Zebra mussel</name>
    <name type="synonym">Mytilus polymorpha</name>
    <dbReference type="NCBI Taxonomy" id="45954"/>
    <lineage>
        <taxon>Eukaryota</taxon>
        <taxon>Metazoa</taxon>
        <taxon>Spiralia</taxon>
        <taxon>Lophotrochozoa</taxon>
        <taxon>Mollusca</taxon>
        <taxon>Bivalvia</taxon>
        <taxon>Autobranchia</taxon>
        <taxon>Heteroconchia</taxon>
        <taxon>Euheterodonta</taxon>
        <taxon>Imparidentia</taxon>
        <taxon>Neoheterodontei</taxon>
        <taxon>Myida</taxon>
        <taxon>Dreissenoidea</taxon>
        <taxon>Dreissenidae</taxon>
        <taxon>Dreissena</taxon>
    </lineage>
</organism>